<dbReference type="GO" id="GO:0003729">
    <property type="term" value="F:mRNA binding"/>
    <property type="evidence" value="ECO:0007669"/>
    <property type="project" value="TreeGrafter"/>
</dbReference>
<dbReference type="Pfam" id="PF01873">
    <property type="entry name" value="eIF-5_eIF-2B"/>
    <property type="match status" value="1"/>
</dbReference>
<evidence type="ECO:0000256" key="4">
    <source>
        <dbReference type="ARBA" id="ARBA00040874"/>
    </source>
</evidence>
<dbReference type="GO" id="GO:0005850">
    <property type="term" value="C:eukaryotic translation initiation factor 2 complex"/>
    <property type="evidence" value="ECO:0007669"/>
    <property type="project" value="TreeGrafter"/>
</dbReference>
<feature type="region of interest" description="Disordered" evidence="6">
    <location>
        <begin position="41"/>
        <end position="64"/>
    </location>
</feature>
<dbReference type="FunFam" id="3.30.30.170:FF:000001">
    <property type="entry name" value="Eukaryotic translation initiation factor 2 subunit"/>
    <property type="match status" value="1"/>
</dbReference>
<gene>
    <name evidence="8" type="primary">EIF2S2</name>
    <name evidence="8" type="ORF">CDAR_188811</name>
</gene>
<dbReference type="Proteomes" id="UP001054837">
    <property type="component" value="Unassembled WGS sequence"/>
</dbReference>
<comment type="similarity">
    <text evidence="1">Belongs to the eIF-2-beta/eIF-5 family.</text>
</comment>
<dbReference type="GO" id="GO:0031369">
    <property type="term" value="F:translation initiation factor binding"/>
    <property type="evidence" value="ECO:0007669"/>
    <property type="project" value="TreeGrafter"/>
</dbReference>
<evidence type="ECO:0000256" key="6">
    <source>
        <dbReference type="SAM" id="MobiDB-lite"/>
    </source>
</evidence>
<proteinExistence type="inferred from homology"/>
<dbReference type="InterPro" id="IPR016190">
    <property type="entry name" value="Transl_init_fac_IF2/IF5_Zn-bd"/>
</dbReference>
<dbReference type="SUPFAM" id="SSF75689">
    <property type="entry name" value="Zinc-binding domain of translation initiation factor 2 beta"/>
    <property type="match status" value="1"/>
</dbReference>
<name>A0AAV4VZD2_9ARAC</name>
<dbReference type="InterPro" id="IPR016189">
    <property type="entry name" value="Transl_init_fac_IF2/IF5_N"/>
</dbReference>
<organism evidence="8 9">
    <name type="scientific">Caerostris darwini</name>
    <dbReference type="NCBI Taxonomy" id="1538125"/>
    <lineage>
        <taxon>Eukaryota</taxon>
        <taxon>Metazoa</taxon>
        <taxon>Ecdysozoa</taxon>
        <taxon>Arthropoda</taxon>
        <taxon>Chelicerata</taxon>
        <taxon>Arachnida</taxon>
        <taxon>Araneae</taxon>
        <taxon>Araneomorphae</taxon>
        <taxon>Entelegynae</taxon>
        <taxon>Araneoidea</taxon>
        <taxon>Araneidae</taxon>
        <taxon>Caerostris</taxon>
    </lineage>
</organism>
<evidence type="ECO:0000256" key="1">
    <source>
        <dbReference type="ARBA" id="ARBA00010397"/>
    </source>
</evidence>
<dbReference type="PANTHER" id="PTHR23001">
    <property type="entry name" value="EUKARYOTIC TRANSLATION INITIATION FACTOR"/>
    <property type="match status" value="1"/>
</dbReference>
<feature type="compositionally biased region" description="Low complexity" evidence="6">
    <location>
        <begin position="47"/>
        <end position="60"/>
    </location>
</feature>
<comment type="caution">
    <text evidence="8">The sequence shown here is derived from an EMBL/GenBank/DDBJ whole genome shotgun (WGS) entry which is preliminary data.</text>
</comment>
<evidence type="ECO:0000259" key="7">
    <source>
        <dbReference type="SMART" id="SM00653"/>
    </source>
</evidence>
<evidence type="ECO:0000256" key="3">
    <source>
        <dbReference type="ARBA" id="ARBA00022917"/>
    </source>
</evidence>
<sequence length="324" mass="36868">MEENSKTNDQDFPLELKDFVGLKKKKKVRFSAVGIDSLNISNKENDTIPTNNTAEPETTNKLSDLEDDLNFQQLKKKKKKKKIPEEFITSTKENDIIPAEDIAEPEISNKLSDIEDDLSFQQLKKKKKKKKSAEELSSPVINTTSSTIEICDILPASPNDDDTDYTYEELLARVFNIMREKDPNIDNVSKKKLVMKPPQIIRIGTKKSSFVNFIEICKLLHRTPQHLQSYLLVELGTSGSVDGNNQLIIKGRFEQRQIENVLRRYIKEYVTCHTCHSPDTMLQKDTRIFFLQCESCGSRCSVASIKSGFQAVTSKRAAIRAKSS</sequence>
<dbReference type="EMBL" id="BPLQ01013830">
    <property type="protein sequence ID" value="GIY75200.1"/>
    <property type="molecule type" value="Genomic_DNA"/>
</dbReference>
<evidence type="ECO:0000313" key="9">
    <source>
        <dbReference type="Proteomes" id="UP001054837"/>
    </source>
</evidence>
<feature type="domain" description="Translation initiation factor IF2/IF5" evidence="7">
    <location>
        <begin position="190"/>
        <end position="299"/>
    </location>
</feature>
<dbReference type="Gene3D" id="3.30.30.170">
    <property type="match status" value="1"/>
</dbReference>
<evidence type="ECO:0000256" key="5">
    <source>
        <dbReference type="ARBA" id="ARBA00042452"/>
    </source>
</evidence>
<dbReference type="PANTHER" id="PTHR23001:SF3">
    <property type="entry name" value="EUKARYOTIC TRANSLATION INITIATION FACTOR 2 SUBUNIT 2"/>
    <property type="match status" value="1"/>
</dbReference>
<dbReference type="GO" id="GO:0003743">
    <property type="term" value="F:translation initiation factor activity"/>
    <property type="evidence" value="ECO:0007669"/>
    <property type="project" value="UniProtKB-KW"/>
</dbReference>
<keyword evidence="2 8" id="KW-0396">Initiation factor</keyword>
<dbReference type="InterPro" id="IPR002735">
    <property type="entry name" value="Transl_init_fac_IF2/IF5_dom"/>
</dbReference>
<dbReference type="GO" id="GO:0001731">
    <property type="term" value="P:formation of translation preinitiation complex"/>
    <property type="evidence" value="ECO:0007669"/>
    <property type="project" value="TreeGrafter"/>
</dbReference>
<keyword evidence="3" id="KW-0648">Protein biosynthesis</keyword>
<protein>
    <recommendedName>
        <fullName evidence="4">Eukaryotic translation initiation factor 2 subunit 2</fullName>
    </recommendedName>
    <alternativeName>
        <fullName evidence="5">Eukaryotic translation initiation factor 2 subunit beta</fullName>
    </alternativeName>
</protein>
<keyword evidence="9" id="KW-1185">Reference proteome</keyword>
<dbReference type="AlphaFoldDB" id="A0AAV4VZD2"/>
<evidence type="ECO:0000256" key="2">
    <source>
        <dbReference type="ARBA" id="ARBA00022540"/>
    </source>
</evidence>
<reference evidence="8 9" key="1">
    <citation type="submission" date="2021-06" db="EMBL/GenBank/DDBJ databases">
        <title>Caerostris darwini draft genome.</title>
        <authorList>
            <person name="Kono N."/>
            <person name="Arakawa K."/>
        </authorList>
    </citation>
    <scope>NUCLEOTIDE SEQUENCE [LARGE SCALE GENOMIC DNA]</scope>
</reference>
<dbReference type="SUPFAM" id="SSF100966">
    <property type="entry name" value="Translation initiation factor 2 beta, aIF2beta, N-terminal domain"/>
    <property type="match status" value="1"/>
</dbReference>
<accession>A0AAV4VZD2</accession>
<evidence type="ECO:0000313" key="8">
    <source>
        <dbReference type="EMBL" id="GIY75200.1"/>
    </source>
</evidence>
<dbReference type="InterPro" id="IPR045196">
    <property type="entry name" value="IF2/IF5"/>
</dbReference>
<dbReference type="SMART" id="SM00653">
    <property type="entry name" value="eIF2B_5"/>
    <property type="match status" value="1"/>
</dbReference>